<evidence type="ECO:0000313" key="2">
    <source>
        <dbReference type="EMBL" id="KAL3319008.1"/>
    </source>
</evidence>
<dbReference type="EMBL" id="JBJKFK010000180">
    <property type="protein sequence ID" value="KAL3319008.1"/>
    <property type="molecule type" value="Genomic_DNA"/>
</dbReference>
<sequence>MYNERIDYPSDLLEPGLDPLSSYLVNGVQSLDPCYFTTSPSTTLEYFPIPGHPMSNTGFFDPIAVREDRMRGGRSKVKATSSPSSDGSLLMPPVLQPQELKSEEPAGPDNPPCLSTSE</sequence>
<name>A0ABD2QHH8_9PLAT</name>
<reference evidence="2 3" key="1">
    <citation type="submission" date="2024-11" db="EMBL/GenBank/DDBJ databases">
        <title>Adaptive evolution of stress response genes in parasites aligns with host niche diversity.</title>
        <authorList>
            <person name="Hahn C."/>
            <person name="Resl P."/>
        </authorList>
    </citation>
    <scope>NUCLEOTIDE SEQUENCE [LARGE SCALE GENOMIC DNA]</scope>
    <source>
        <strain evidence="2">EGGRZ-B1_66</strain>
        <tissue evidence="2">Body</tissue>
    </source>
</reference>
<feature type="compositionally biased region" description="Polar residues" evidence="1">
    <location>
        <begin position="78"/>
        <end position="87"/>
    </location>
</feature>
<keyword evidence="3" id="KW-1185">Reference proteome</keyword>
<comment type="caution">
    <text evidence="2">The sequence shown here is derived from an EMBL/GenBank/DDBJ whole genome shotgun (WGS) entry which is preliminary data.</text>
</comment>
<proteinExistence type="predicted"/>
<evidence type="ECO:0000256" key="1">
    <source>
        <dbReference type="SAM" id="MobiDB-lite"/>
    </source>
</evidence>
<protein>
    <submittedName>
        <fullName evidence="2">Uncharacterized protein</fullName>
    </submittedName>
</protein>
<accession>A0ABD2QHH8</accession>
<evidence type="ECO:0000313" key="3">
    <source>
        <dbReference type="Proteomes" id="UP001626550"/>
    </source>
</evidence>
<dbReference type="AlphaFoldDB" id="A0ABD2QHH8"/>
<gene>
    <name evidence="2" type="ORF">Ciccas_002331</name>
</gene>
<dbReference type="Proteomes" id="UP001626550">
    <property type="component" value="Unassembled WGS sequence"/>
</dbReference>
<organism evidence="2 3">
    <name type="scientific">Cichlidogyrus casuarinus</name>
    <dbReference type="NCBI Taxonomy" id="1844966"/>
    <lineage>
        <taxon>Eukaryota</taxon>
        <taxon>Metazoa</taxon>
        <taxon>Spiralia</taxon>
        <taxon>Lophotrochozoa</taxon>
        <taxon>Platyhelminthes</taxon>
        <taxon>Monogenea</taxon>
        <taxon>Monopisthocotylea</taxon>
        <taxon>Dactylogyridea</taxon>
        <taxon>Ancyrocephalidae</taxon>
        <taxon>Cichlidogyrus</taxon>
    </lineage>
</organism>
<feature type="region of interest" description="Disordered" evidence="1">
    <location>
        <begin position="70"/>
        <end position="118"/>
    </location>
</feature>